<accession>A0ACC3SYJ4</accession>
<dbReference type="EMBL" id="MU971382">
    <property type="protein sequence ID" value="KAK9236701.1"/>
    <property type="molecule type" value="Genomic_DNA"/>
</dbReference>
<evidence type="ECO:0000313" key="2">
    <source>
        <dbReference type="Proteomes" id="UP001433508"/>
    </source>
</evidence>
<sequence length="760" mass="85756">MSSITAGSHCPQSIASSKPVKSRKGLPKVYSCDAPQCRKRFTRQEHLRRHKLNHSPKEIYFCNEPGCDKSFVRKDLMARHLERHKGRSGLATDQPEAGSFQVMHPMLSTAQSPGFESAGFPAHGMVSDTSMPSSATSYQLPHDSSQLPGDSSSSFALDPTDGAGSAIQSSNQFIDWLFSTDLLARTCMPFGVDENSFLWPVTEDFSTMSSPASFAEMASISEEKRHEILQVIASLSRYEEFSASNIKLYIDLYWEYFHFQFPILHRPSFEIDSTPVPLILCLVLIGAYYGNASQDFLLEIATPLRWILFSSPEFHPPAKVEALQSLLLLEAYEKTMSCKRVLHERAYIHHGAIIQLIRRGSTLLDPSLVLPNEELDRSTWRRWIEAESIKLAVFMAFILDISHSVIFGHGQLMHPHEIRLSLPCDDQIWNSSKLSGTQVHKSTCLPFLEALKRLLNGEKVETNELGILALLYGLVSLSTHIAQQDLQVNFVGWGSVRDQWKPAFGRAYDFCFKTFAELKTEKHNKTSFALNYHFAHIAMYIPRYDLHVFCGDKLVLGLVTLKKDYLEAEKRMNEWARTQDAQRAAFHAIKALYGVFIESREDDGDRNGSNSIGGDVSKMSYAFSEEKGIHSSMIISHCMLVFWAYAFCLNGPESRILASGASQLKDGSYGFKDYEWALAAESGRSFLLRTRSIKDLEDLAAFPNKNHTVGLLKWIILSLSSGRTFFIDEICQKLDICVKRSLGWAMARDRDFDPRSIRVG</sequence>
<comment type="caution">
    <text evidence="1">The sequence shown here is derived from an EMBL/GenBank/DDBJ whole genome shotgun (WGS) entry which is preliminary data.</text>
</comment>
<name>A0ACC3SYJ4_LIPKO</name>
<reference evidence="2" key="1">
    <citation type="journal article" date="2024" name="Front. Bioeng. Biotechnol.">
        <title>Genome-scale model development and genomic sequencing of the oleaginous clade Lipomyces.</title>
        <authorList>
            <person name="Czajka J.J."/>
            <person name="Han Y."/>
            <person name="Kim J."/>
            <person name="Mondo S.J."/>
            <person name="Hofstad B.A."/>
            <person name="Robles A."/>
            <person name="Haridas S."/>
            <person name="Riley R."/>
            <person name="LaButti K."/>
            <person name="Pangilinan J."/>
            <person name="Andreopoulos W."/>
            <person name="Lipzen A."/>
            <person name="Yan J."/>
            <person name="Wang M."/>
            <person name="Ng V."/>
            <person name="Grigoriev I.V."/>
            <person name="Spatafora J.W."/>
            <person name="Magnuson J.K."/>
            <person name="Baker S.E."/>
            <person name="Pomraning K.R."/>
        </authorList>
    </citation>
    <scope>NUCLEOTIDE SEQUENCE [LARGE SCALE GENOMIC DNA]</scope>
    <source>
        <strain evidence="2">CBS 7786</strain>
    </source>
</reference>
<protein>
    <submittedName>
        <fullName evidence="1">Fungal-specific transcription factor domain-containing protein</fullName>
    </submittedName>
</protein>
<evidence type="ECO:0000313" key="1">
    <source>
        <dbReference type="EMBL" id="KAK9236701.1"/>
    </source>
</evidence>
<keyword evidence="2" id="KW-1185">Reference proteome</keyword>
<gene>
    <name evidence="1" type="ORF">V1525DRAFT_345589</name>
</gene>
<organism evidence="1 2">
    <name type="scientific">Lipomyces kononenkoae</name>
    <name type="common">Yeast</name>
    <dbReference type="NCBI Taxonomy" id="34357"/>
    <lineage>
        <taxon>Eukaryota</taxon>
        <taxon>Fungi</taxon>
        <taxon>Dikarya</taxon>
        <taxon>Ascomycota</taxon>
        <taxon>Saccharomycotina</taxon>
        <taxon>Lipomycetes</taxon>
        <taxon>Lipomycetales</taxon>
        <taxon>Lipomycetaceae</taxon>
        <taxon>Lipomyces</taxon>
    </lineage>
</organism>
<dbReference type="Proteomes" id="UP001433508">
    <property type="component" value="Unassembled WGS sequence"/>
</dbReference>
<proteinExistence type="predicted"/>